<dbReference type="EMBL" id="CAXLJL010000689">
    <property type="protein sequence ID" value="CAL5140018.1"/>
    <property type="molecule type" value="Genomic_DNA"/>
</dbReference>
<comment type="caution">
    <text evidence="2">The sequence shown here is derived from an EMBL/GenBank/DDBJ whole genome shotgun (WGS) entry which is preliminary data.</text>
</comment>
<keyword evidence="1" id="KW-0812">Transmembrane</keyword>
<organism evidence="2 3">
    <name type="scientific">Calicophoron daubneyi</name>
    <name type="common">Rumen fluke</name>
    <name type="synonym">Paramphistomum daubneyi</name>
    <dbReference type="NCBI Taxonomy" id="300641"/>
    <lineage>
        <taxon>Eukaryota</taxon>
        <taxon>Metazoa</taxon>
        <taxon>Spiralia</taxon>
        <taxon>Lophotrochozoa</taxon>
        <taxon>Platyhelminthes</taxon>
        <taxon>Trematoda</taxon>
        <taxon>Digenea</taxon>
        <taxon>Plagiorchiida</taxon>
        <taxon>Pronocephalata</taxon>
        <taxon>Paramphistomoidea</taxon>
        <taxon>Paramphistomidae</taxon>
        <taxon>Calicophoron</taxon>
    </lineage>
</organism>
<keyword evidence="1" id="KW-1133">Transmembrane helix</keyword>
<keyword evidence="1" id="KW-0472">Membrane</keyword>
<name>A0AAV2TS36_CALDB</name>
<evidence type="ECO:0000313" key="3">
    <source>
        <dbReference type="Proteomes" id="UP001497525"/>
    </source>
</evidence>
<dbReference type="AlphaFoldDB" id="A0AAV2TS36"/>
<evidence type="ECO:0000256" key="1">
    <source>
        <dbReference type="SAM" id="Phobius"/>
    </source>
</evidence>
<evidence type="ECO:0008006" key="4">
    <source>
        <dbReference type="Google" id="ProtNLM"/>
    </source>
</evidence>
<protein>
    <recommendedName>
        <fullName evidence="4">Transmembrane protein</fullName>
    </recommendedName>
</protein>
<evidence type="ECO:0000313" key="2">
    <source>
        <dbReference type="EMBL" id="CAL5140018.1"/>
    </source>
</evidence>
<gene>
    <name evidence="2" type="ORF">CDAUBV1_LOCUS15195</name>
</gene>
<proteinExistence type="predicted"/>
<reference evidence="2" key="1">
    <citation type="submission" date="2024-06" db="EMBL/GenBank/DDBJ databases">
        <authorList>
            <person name="Liu X."/>
            <person name="Lenzi L."/>
            <person name="Haldenby T S."/>
            <person name="Uol C."/>
        </authorList>
    </citation>
    <scope>NUCLEOTIDE SEQUENCE</scope>
</reference>
<sequence>MVSDQLQLQSQRSAVLPCSASDGGNRMTTLTPCSVISEQKMFHNVVEISPSSFALMRYHVKPKLVMFLVVSIIFLVCLAHGAMELRRRSLLPIPE</sequence>
<accession>A0AAV2TS36</accession>
<dbReference type="Proteomes" id="UP001497525">
    <property type="component" value="Unassembled WGS sequence"/>
</dbReference>
<feature type="transmembrane region" description="Helical" evidence="1">
    <location>
        <begin position="64"/>
        <end position="83"/>
    </location>
</feature>